<protein>
    <recommendedName>
        <fullName evidence="3">Bifunctional inhibitor/plant lipid transfer protein/seed storage helical domain-containing protein</fullName>
    </recommendedName>
</protein>
<keyword evidence="5" id="KW-1185">Reference proteome</keyword>
<dbReference type="Gene3D" id="1.10.110.10">
    <property type="entry name" value="Plant lipid-transfer and hydrophobic proteins"/>
    <property type="match status" value="1"/>
</dbReference>
<feature type="domain" description="Bifunctional inhibitor/plant lipid transfer protein/seed storage helical" evidence="3">
    <location>
        <begin position="45"/>
        <end position="126"/>
    </location>
</feature>
<evidence type="ECO:0000256" key="2">
    <source>
        <dbReference type="SAM" id="SignalP"/>
    </source>
</evidence>
<keyword evidence="1" id="KW-0472">Membrane</keyword>
<keyword evidence="2" id="KW-0732">Signal</keyword>
<keyword evidence="1" id="KW-0812">Transmembrane</keyword>
<dbReference type="OrthoDB" id="641595at2759"/>
<evidence type="ECO:0000313" key="4">
    <source>
        <dbReference type="EMBL" id="CAA7388517.1"/>
    </source>
</evidence>
<dbReference type="AlphaFoldDB" id="A0A7I8JYT4"/>
<dbReference type="InterPro" id="IPR051636">
    <property type="entry name" value="Plant_LTP/defense-related"/>
</dbReference>
<dbReference type="InterPro" id="IPR036312">
    <property type="entry name" value="Bifun_inhib/LTP/seed_sf"/>
</dbReference>
<gene>
    <name evidence="4" type="ORF">SI8410_01000726</name>
</gene>
<evidence type="ECO:0000259" key="3">
    <source>
        <dbReference type="SMART" id="SM00499"/>
    </source>
</evidence>
<keyword evidence="1" id="KW-1133">Transmembrane helix</keyword>
<dbReference type="EMBL" id="LR746264">
    <property type="protein sequence ID" value="CAA7388517.1"/>
    <property type="molecule type" value="Genomic_DNA"/>
</dbReference>
<evidence type="ECO:0000256" key="1">
    <source>
        <dbReference type="SAM" id="Phobius"/>
    </source>
</evidence>
<feature type="chain" id="PRO_5029851207" description="Bifunctional inhibitor/plant lipid transfer protein/seed storage helical domain-containing protein" evidence="2">
    <location>
        <begin position="25"/>
        <end position="127"/>
    </location>
</feature>
<dbReference type="InterPro" id="IPR016140">
    <property type="entry name" value="Bifunc_inhib/LTP/seed_store"/>
</dbReference>
<evidence type="ECO:0000313" key="5">
    <source>
        <dbReference type="Proteomes" id="UP000663760"/>
    </source>
</evidence>
<organism evidence="4 5">
    <name type="scientific">Spirodela intermedia</name>
    <name type="common">Intermediate duckweed</name>
    <dbReference type="NCBI Taxonomy" id="51605"/>
    <lineage>
        <taxon>Eukaryota</taxon>
        <taxon>Viridiplantae</taxon>
        <taxon>Streptophyta</taxon>
        <taxon>Embryophyta</taxon>
        <taxon>Tracheophyta</taxon>
        <taxon>Spermatophyta</taxon>
        <taxon>Magnoliopsida</taxon>
        <taxon>Liliopsida</taxon>
        <taxon>Araceae</taxon>
        <taxon>Lemnoideae</taxon>
        <taxon>Spirodela</taxon>
    </lineage>
</organism>
<dbReference type="SUPFAM" id="SSF47699">
    <property type="entry name" value="Bifunctional inhibitor/lipid-transfer protein/seed storage 2S albumin"/>
    <property type="match status" value="1"/>
</dbReference>
<dbReference type="Proteomes" id="UP000663760">
    <property type="component" value="Chromosome 1"/>
</dbReference>
<dbReference type="CDD" id="cd01958">
    <property type="entry name" value="HPS_like"/>
    <property type="match status" value="1"/>
</dbReference>
<name>A0A7I8JYT4_SPIIN</name>
<proteinExistence type="predicted"/>
<dbReference type="PANTHER" id="PTHR31731">
    <property type="match status" value="1"/>
</dbReference>
<feature type="transmembrane region" description="Helical" evidence="1">
    <location>
        <begin position="40"/>
        <end position="62"/>
    </location>
</feature>
<reference evidence="4" key="1">
    <citation type="submission" date="2020-02" db="EMBL/GenBank/DDBJ databases">
        <authorList>
            <person name="Scholz U."/>
            <person name="Mascher M."/>
            <person name="Fiebig A."/>
        </authorList>
    </citation>
    <scope>NUCLEOTIDE SEQUENCE</scope>
</reference>
<dbReference type="SMART" id="SM00499">
    <property type="entry name" value="AAI"/>
    <property type="match status" value="1"/>
</dbReference>
<accession>A0A7I8JYT4</accession>
<feature type="signal peptide" evidence="2">
    <location>
        <begin position="1"/>
        <end position="24"/>
    </location>
</feature>
<dbReference type="Pfam" id="PF14547">
    <property type="entry name" value="Hydrophob_seed"/>
    <property type="match status" value="1"/>
</dbReference>
<sequence length="127" mass="13221">MASKSHVTAALLIFHLLFSSLVSGQSPVPVSLPPPPPQPISLIGCVINVLSLVICRPVLFILKIFGIGDPNGPCCSLIRTLSANQAATCLCIAVRAKILGINIAIPGDIRLLLNSCNVTLPIGFACP</sequence>
<dbReference type="InterPro" id="IPR027923">
    <property type="entry name" value="Hydrophob_seed_dom"/>
</dbReference>